<gene>
    <name evidence="2" type="ORF">S01H4_41203</name>
</gene>
<keyword evidence="1" id="KW-0472">Membrane</keyword>
<keyword evidence="1" id="KW-1133">Transmembrane helix</keyword>
<feature type="transmembrane region" description="Helical" evidence="1">
    <location>
        <begin position="18"/>
        <end position="38"/>
    </location>
</feature>
<dbReference type="EMBL" id="BART01022514">
    <property type="protein sequence ID" value="GAG97355.1"/>
    <property type="molecule type" value="Genomic_DNA"/>
</dbReference>
<protein>
    <submittedName>
        <fullName evidence="2">Uncharacterized protein</fullName>
    </submittedName>
</protein>
<reference evidence="2" key="1">
    <citation type="journal article" date="2014" name="Front. Microbiol.">
        <title>High frequency of phylogenetically diverse reductive dehalogenase-homologous genes in deep subseafloor sedimentary metagenomes.</title>
        <authorList>
            <person name="Kawai M."/>
            <person name="Futagami T."/>
            <person name="Toyoda A."/>
            <person name="Takaki Y."/>
            <person name="Nishi S."/>
            <person name="Hori S."/>
            <person name="Arai W."/>
            <person name="Tsubouchi T."/>
            <person name="Morono Y."/>
            <person name="Uchiyama I."/>
            <person name="Ito T."/>
            <person name="Fujiyama A."/>
            <person name="Inagaki F."/>
            <person name="Takami H."/>
        </authorList>
    </citation>
    <scope>NUCLEOTIDE SEQUENCE</scope>
    <source>
        <strain evidence="2">Expedition CK06-06</strain>
    </source>
</reference>
<accession>X1BQK8</accession>
<evidence type="ECO:0000313" key="2">
    <source>
        <dbReference type="EMBL" id="GAG97355.1"/>
    </source>
</evidence>
<sequence>FNNTSDAFPFKKKSTIELVSLESSMLISINFALFFLAINGGKNCVRKRRFESEGYISLDYVLPDGSEDSKLKDYFSKID</sequence>
<organism evidence="2">
    <name type="scientific">marine sediment metagenome</name>
    <dbReference type="NCBI Taxonomy" id="412755"/>
    <lineage>
        <taxon>unclassified sequences</taxon>
        <taxon>metagenomes</taxon>
        <taxon>ecological metagenomes</taxon>
    </lineage>
</organism>
<dbReference type="AlphaFoldDB" id="X1BQK8"/>
<evidence type="ECO:0000256" key="1">
    <source>
        <dbReference type="SAM" id="Phobius"/>
    </source>
</evidence>
<comment type="caution">
    <text evidence="2">The sequence shown here is derived from an EMBL/GenBank/DDBJ whole genome shotgun (WGS) entry which is preliminary data.</text>
</comment>
<proteinExistence type="predicted"/>
<name>X1BQK8_9ZZZZ</name>
<keyword evidence="1" id="KW-0812">Transmembrane</keyword>
<feature type="non-terminal residue" evidence="2">
    <location>
        <position position="1"/>
    </location>
</feature>